<protein>
    <submittedName>
        <fullName evidence="2">Pyridine nucleotide-disulfide oxidoreductase</fullName>
    </submittedName>
</protein>
<dbReference type="PATRIC" id="fig|69279.3.peg.4106"/>
<dbReference type="STRING" id="69279.BG36_15225"/>
<dbReference type="InterPro" id="IPR006311">
    <property type="entry name" value="TAT_signal"/>
</dbReference>
<dbReference type="GO" id="GO:0070224">
    <property type="term" value="F:sulfide:quinone oxidoreductase activity"/>
    <property type="evidence" value="ECO:0007669"/>
    <property type="project" value="TreeGrafter"/>
</dbReference>
<proteinExistence type="predicted"/>
<reference evidence="2 3" key="1">
    <citation type="submission" date="2014-02" db="EMBL/GenBank/DDBJ databases">
        <title>Aquamicrobium defluvii Genome sequencing.</title>
        <authorList>
            <person name="Wang X."/>
        </authorList>
    </citation>
    <scope>NUCLEOTIDE SEQUENCE [LARGE SCALE GENOMIC DNA]</scope>
    <source>
        <strain evidence="2 3">W13Z1</strain>
    </source>
</reference>
<name>A0A011TEJ4_9HYPH</name>
<dbReference type="Proteomes" id="UP000019849">
    <property type="component" value="Unassembled WGS sequence"/>
</dbReference>
<dbReference type="InterPro" id="IPR015904">
    <property type="entry name" value="Sulphide_quinone_reductase"/>
</dbReference>
<dbReference type="InterPro" id="IPR023753">
    <property type="entry name" value="FAD/NAD-binding_dom"/>
</dbReference>
<gene>
    <name evidence="2" type="ORF">BG36_15225</name>
</gene>
<dbReference type="OrthoDB" id="9805710at2"/>
<dbReference type="PANTHER" id="PTHR10632">
    <property type="entry name" value="SULFIDE:QUINONE OXIDOREDUCTASE"/>
    <property type="match status" value="1"/>
</dbReference>
<dbReference type="GO" id="GO:0071949">
    <property type="term" value="F:FAD binding"/>
    <property type="evidence" value="ECO:0007669"/>
    <property type="project" value="TreeGrafter"/>
</dbReference>
<sequence>MMNRRELLLGAGAAGALSALGASSTRAQVSSARARIVIAGAGAAGLSLASRLSRQMENATITIIDAKRAHHFQPGYTLIGAGLWQPSDVTFRNADFIPSGVEWIEESVTEFDPDANRVATASGRVVDYDFLFAATGLVLDYRRIDGMDESLIGKDGIASIYAGPDAAAASFREIESFVDKGGVGLFGRPSSEMKCAGAPLKITFIADDRARRKGRRGNVELIYNAHAGTVFAVPPVNDKVREMFAARDVAVNYNHVLTAIDPGAKKATYRTESGDVTLDYDFIHVVPPMRAPDAIINSPLPWQEGALAADGWIEADKTTLRHPRFANVFAVGDVAGVPRGKTAASVKWQVPVVVDNLVAETAGREPTATYNGYTSCPMVTAYGKAMLIEFDYDGTLIPSFPFIDPLGERWISWLIEEKGLKGAYRAMLRGRA</sequence>
<dbReference type="PROSITE" id="PS51318">
    <property type="entry name" value="TAT"/>
    <property type="match status" value="1"/>
</dbReference>
<dbReference type="PANTHER" id="PTHR10632:SF2">
    <property type="entry name" value="SULFIDE:QUINONE OXIDOREDUCTASE, MITOCHONDRIAL"/>
    <property type="match status" value="1"/>
</dbReference>
<dbReference type="HOGENOM" id="CLU_030742_2_0_5"/>
<dbReference type="GO" id="GO:0070221">
    <property type="term" value="P:sulfide oxidation, using sulfide:quinone oxidoreductase"/>
    <property type="evidence" value="ECO:0007669"/>
    <property type="project" value="TreeGrafter"/>
</dbReference>
<evidence type="ECO:0000313" key="3">
    <source>
        <dbReference type="Proteomes" id="UP000019849"/>
    </source>
</evidence>
<dbReference type="Pfam" id="PF07992">
    <property type="entry name" value="Pyr_redox_2"/>
    <property type="match status" value="1"/>
</dbReference>
<dbReference type="SUPFAM" id="SSF51905">
    <property type="entry name" value="FAD/NAD(P)-binding domain"/>
    <property type="match status" value="1"/>
</dbReference>
<accession>A0A011TEJ4</accession>
<feature type="domain" description="FAD/NAD(P)-binding" evidence="1">
    <location>
        <begin position="35"/>
        <end position="148"/>
    </location>
</feature>
<organism evidence="2 3">
    <name type="scientific">Aquamicrobium defluvii</name>
    <dbReference type="NCBI Taxonomy" id="69279"/>
    <lineage>
        <taxon>Bacteria</taxon>
        <taxon>Pseudomonadati</taxon>
        <taxon>Pseudomonadota</taxon>
        <taxon>Alphaproteobacteria</taxon>
        <taxon>Hyphomicrobiales</taxon>
        <taxon>Phyllobacteriaceae</taxon>
        <taxon>Aquamicrobium</taxon>
    </lineage>
</organism>
<dbReference type="InterPro" id="IPR036188">
    <property type="entry name" value="FAD/NAD-bd_sf"/>
</dbReference>
<evidence type="ECO:0000313" key="2">
    <source>
        <dbReference type="EMBL" id="EXL02302.1"/>
    </source>
</evidence>
<dbReference type="AlphaFoldDB" id="A0A011TEJ4"/>
<evidence type="ECO:0000259" key="1">
    <source>
        <dbReference type="Pfam" id="PF07992"/>
    </source>
</evidence>
<dbReference type="EMBL" id="JENY01000032">
    <property type="protein sequence ID" value="EXL02302.1"/>
    <property type="molecule type" value="Genomic_DNA"/>
</dbReference>
<comment type="caution">
    <text evidence="2">The sequence shown here is derived from an EMBL/GenBank/DDBJ whole genome shotgun (WGS) entry which is preliminary data.</text>
</comment>
<dbReference type="eggNOG" id="COG0446">
    <property type="taxonomic scope" value="Bacteria"/>
</dbReference>
<dbReference type="Gene3D" id="3.50.50.60">
    <property type="entry name" value="FAD/NAD(P)-binding domain"/>
    <property type="match status" value="2"/>
</dbReference>